<dbReference type="Pfam" id="PF16363">
    <property type="entry name" value="GDP_Man_Dehyd"/>
    <property type="match status" value="1"/>
</dbReference>
<comment type="similarity">
    <text evidence="3 8">Belongs to the NAD(P)-dependent epimerase/dehydratase family. dTDP-glucose dehydratase subfamily.</text>
</comment>
<sequence>MRMLVTGGAGFVGSNFVRRVLAGAYPGVDASEVVVLDKLTYAGTLGSLERVMEDPRLRFVSGDICDTALLDEVMAGVSLVVHFAAETHVDRSIADGSEFLRSNVNGTFALLDSALRAKVDKFVLVSTDEVYGTITSESWDEQGLLEPNSPYAATKGAADLIARAFYKTHGLAVCITRCCNNYGPYQFPEKLIPLFVTNLLDGETVPLYGDGSNVREWVHVDDHCAGIALVAQHGDPGRIYNIGSAVEMTNEQVTALVLKELGHDWSMVRFVEDRKGHDHRYSLDHTRIRTELGYRDQVPFRQGLADTVRWYVDNRSWWEPLKKRVGSTSA</sequence>
<comment type="cofactor">
    <cofactor evidence="2 8">
        <name>NAD(+)</name>
        <dbReference type="ChEBI" id="CHEBI:57540"/>
    </cofactor>
</comment>
<evidence type="ECO:0000256" key="7">
    <source>
        <dbReference type="ARBA" id="ARBA00023239"/>
    </source>
</evidence>
<dbReference type="PANTHER" id="PTHR43000">
    <property type="entry name" value="DTDP-D-GLUCOSE 4,6-DEHYDRATASE-RELATED"/>
    <property type="match status" value="1"/>
</dbReference>
<dbReference type="EC" id="4.2.1.46" evidence="4 8"/>
<dbReference type="Gene3D" id="3.90.25.10">
    <property type="entry name" value="UDP-galactose 4-epimerase, domain 1"/>
    <property type="match status" value="1"/>
</dbReference>
<evidence type="ECO:0000256" key="2">
    <source>
        <dbReference type="ARBA" id="ARBA00001911"/>
    </source>
</evidence>
<keyword evidence="6" id="KW-0520">NAD</keyword>
<dbReference type="GO" id="GO:0009225">
    <property type="term" value="P:nucleotide-sugar metabolic process"/>
    <property type="evidence" value="ECO:0007669"/>
    <property type="project" value="InterPro"/>
</dbReference>
<accession>A0A9W6PAK2</accession>
<dbReference type="AlphaFoldDB" id="A0A9W6PAK2"/>
<proteinExistence type="inferred from homology"/>
<dbReference type="InterPro" id="IPR016040">
    <property type="entry name" value="NAD(P)-bd_dom"/>
</dbReference>
<keyword evidence="7 8" id="KW-0456">Lyase</keyword>
<evidence type="ECO:0000256" key="8">
    <source>
        <dbReference type="RuleBase" id="RU004473"/>
    </source>
</evidence>
<dbReference type="NCBIfam" id="TIGR01181">
    <property type="entry name" value="dTDP_gluc_dehyt"/>
    <property type="match status" value="1"/>
</dbReference>
<evidence type="ECO:0000256" key="1">
    <source>
        <dbReference type="ARBA" id="ARBA00001539"/>
    </source>
</evidence>
<comment type="catalytic activity">
    <reaction evidence="1 8">
        <text>dTDP-alpha-D-glucose = dTDP-4-dehydro-6-deoxy-alpha-D-glucose + H2O</text>
        <dbReference type="Rhea" id="RHEA:17221"/>
        <dbReference type="ChEBI" id="CHEBI:15377"/>
        <dbReference type="ChEBI" id="CHEBI:57477"/>
        <dbReference type="ChEBI" id="CHEBI:57649"/>
        <dbReference type="EC" id="4.2.1.46"/>
    </reaction>
</comment>
<dbReference type="SUPFAM" id="SSF51735">
    <property type="entry name" value="NAD(P)-binding Rossmann-fold domains"/>
    <property type="match status" value="1"/>
</dbReference>
<dbReference type="InterPro" id="IPR005888">
    <property type="entry name" value="dTDP_Gluc_deHydtase"/>
</dbReference>
<evidence type="ECO:0000313" key="10">
    <source>
        <dbReference type="EMBL" id="GLU50037.1"/>
    </source>
</evidence>
<evidence type="ECO:0000313" key="11">
    <source>
        <dbReference type="Proteomes" id="UP001165092"/>
    </source>
</evidence>
<dbReference type="Gene3D" id="3.40.50.720">
    <property type="entry name" value="NAD(P)-binding Rossmann-like Domain"/>
    <property type="match status" value="1"/>
</dbReference>
<dbReference type="CDD" id="cd05246">
    <property type="entry name" value="dTDP_GD_SDR_e"/>
    <property type="match status" value="1"/>
</dbReference>
<evidence type="ECO:0000256" key="3">
    <source>
        <dbReference type="ARBA" id="ARBA00008178"/>
    </source>
</evidence>
<evidence type="ECO:0000256" key="5">
    <source>
        <dbReference type="ARBA" id="ARBA00016977"/>
    </source>
</evidence>
<dbReference type="GO" id="GO:0008460">
    <property type="term" value="F:dTDP-glucose 4,6-dehydratase activity"/>
    <property type="evidence" value="ECO:0007669"/>
    <property type="project" value="UniProtKB-EC"/>
</dbReference>
<evidence type="ECO:0000256" key="4">
    <source>
        <dbReference type="ARBA" id="ARBA00011990"/>
    </source>
</evidence>
<dbReference type="Proteomes" id="UP001165092">
    <property type="component" value="Unassembled WGS sequence"/>
</dbReference>
<keyword evidence="11" id="KW-1185">Reference proteome</keyword>
<comment type="caution">
    <text evidence="10">The sequence shown here is derived from an EMBL/GenBank/DDBJ whole genome shotgun (WGS) entry which is preliminary data.</text>
</comment>
<feature type="domain" description="NAD(P)-binding" evidence="9">
    <location>
        <begin position="4"/>
        <end position="306"/>
    </location>
</feature>
<name>A0A9W6PAK2_9ACTN</name>
<dbReference type="EMBL" id="BSQG01000011">
    <property type="protein sequence ID" value="GLU50037.1"/>
    <property type="molecule type" value="Genomic_DNA"/>
</dbReference>
<organism evidence="10 11">
    <name type="scientific">Nocardiopsis ansamitocini</name>
    <dbReference type="NCBI Taxonomy" id="1670832"/>
    <lineage>
        <taxon>Bacteria</taxon>
        <taxon>Bacillati</taxon>
        <taxon>Actinomycetota</taxon>
        <taxon>Actinomycetes</taxon>
        <taxon>Streptosporangiales</taxon>
        <taxon>Nocardiopsidaceae</taxon>
        <taxon>Nocardiopsis</taxon>
    </lineage>
</organism>
<dbReference type="InterPro" id="IPR036291">
    <property type="entry name" value="NAD(P)-bd_dom_sf"/>
</dbReference>
<dbReference type="RefSeq" id="WP_285761581.1">
    <property type="nucleotide sequence ID" value="NZ_BSQG01000011.1"/>
</dbReference>
<gene>
    <name evidence="10" type="primary">rfbB</name>
    <name evidence="10" type="ORF">Nans01_43880</name>
</gene>
<reference evidence="10" key="1">
    <citation type="submission" date="2023-02" db="EMBL/GenBank/DDBJ databases">
        <title>Nocardiopsis ansamitocini NBRC 112285.</title>
        <authorList>
            <person name="Ichikawa N."/>
            <person name="Sato H."/>
            <person name="Tonouchi N."/>
        </authorList>
    </citation>
    <scope>NUCLEOTIDE SEQUENCE</scope>
    <source>
        <strain evidence="10">NBRC 112285</strain>
    </source>
</reference>
<evidence type="ECO:0000259" key="9">
    <source>
        <dbReference type="Pfam" id="PF16363"/>
    </source>
</evidence>
<evidence type="ECO:0000256" key="6">
    <source>
        <dbReference type="ARBA" id="ARBA00023027"/>
    </source>
</evidence>
<protein>
    <recommendedName>
        <fullName evidence="5 8">dTDP-glucose 4,6-dehydratase</fullName>
        <ecNumber evidence="4 8">4.2.1.46</ecNumber>
    </recommendedName>
</protein>